<dbReference type="RefSeq" id="WP_139858701.1">
    <property type="nucleotide sequence ID" value="NZ_CAADFC020000005.1"/>
</dbReference>
<reference evidence="3" key="1">
    <citation type="submission" date="2019-02" db="EMBL/GenBank/DDBJ databases">
        <authorList>
            <person name="Pothier F.J."/>
        </authorList>
    </citation>
    <scope>NUCLEOTIDE SEQUENCE</scope>
    <source>
        <strain evidence="3">CI-1B</strain>
    </source>
</reference>
<dbReference type="OrthoDB" id="8256191at2"/>
<keyword evidence="2" id="KW-0812">Transmembrane</keyword>
<comment type="caution">
    <text evidence="3">The sequence shown here is derived from an EMBL/GenBank/DDBJ whole genome shotgun (WGS) entry which is preliminary data.</text>
</comment>
<dbReference type="AlphaFoldDB" id="A0A508SY75"/>
<organism evidence="3 4">
    <name type="scientific">Bradyrhizobium ivorense</name>
    <dbReference type="NCBI Taxonomy" id="2511166"/>
    <lineage>
        <taxon>Bacteria</taxon>
        <taxon>Pseudomonadati</taxon>
        <taxon>Pseudomonadota</taxon>
        <taxon>Alphaproteobacteria</taxon>
        <taxon>Hyphomicrobiales</taxon>
        <taxon>Nitrobacteraceae</taxon>
        <taxon>Bradyrhizobium</taxon>
    </lineage>
</organism>
<protein>
    <submittedName>
        <fullName evidence="3">Uncharacterized protein</fullName>
    </submittedName>
</protein>
<evidence type="ECO:0000256" key="2">
    <source>
        <dbReference type="SAM" id="Phobius"/>
    </source>
</evidence>
<evidence type="ECO:0000313" key="3">
    <source>
        <dbReference type="EMBL" id="VIO68102.1"/>
    </source>
</evidence>
<keyword evidence="2" id="KW-0472">Membrane</keyword>
<keyword evidence="2" id="KW-1133">Transmembrane helix</keyword>
<name>A0A508SY75_9BRAD</name>
<proteinExistence type="predicted"/>
<sequence length="95" mass="9838">MASHHLAIMRGLRPAVVRSAALIGAAPVVVAMALGIWVAVAYADNANGEPPPQADANLQRAAQSPPPARVILPAPWEQAAPARPVTAPAEPTNRR</sequence>
<keyword evidence="4" id="KW-1185">Reference proteome</keyword>
<evidence type="ECO:0000313" key="4">
    <source>
        <dbReference type="Proteomes" id="UP000328092"/>
    </source>
</evidence>
<accession>A0A508SY75</accession>
<dbReference type="EMBL" id="CAADFC020000005">
    <property type="protein sequence ID" value="VIO68102.1"/>
    <property type="molecule type" value="Genomic_DNA"/>
</dbReference>
<feature type="transmembrane region" description="Helical" evidence="2">
    <location>
        <begin position="21"/>
        <end position="43"/>
    </location>
</feature>
<dbReference type="Proteomes" id="UP000328092">
    <property type="component" value="Unassembled WGS sequence"/>
</dbReference>
<gene>
    <name evidence="3" type="ORF">CI1B_18860</name>
</gene>
<evidence type="ECO:0000256" key="1">
    <source>
        <dbReference type="SAM" id="MobiDB-lite"/>
    </source>
</evidence>
<feature type="region of interest" description="Disordered" evidence="1">
    <location>
        <begin position="48"/>
        <end position="95"/>
    </location>
</feature>